<evidence type="ECO:0000313" key="2">
    <source>
        <dbReference type="EMBL" id="KAJ1173040.1"/>
    </source>
</evidence>
<protein>
    <submittedName>
        <fullName evidence="2">Uncharacterized protein</fullName>
    </submittedName>
</protein>
<accession>A0AAV7TA14</accession>
<reference evidence="2" key="1">
    <citation type="journal article" date="2022" name="bioRxiv">
        <title>Sequencing and chromosome-scale assembly of the giantPleurodeles waltlgenome.</title>
        <authorList>
            <person name="Brown T."/>
            <person name="Elewa A."/>
            <person name="Iarovenko S."/>
            <person name="Subramanian E."/>
            <person name="Araus A.J."/>
            <person name="Petzold A."/>
            <person name="Susuki M."/>
            <person name="Suzuki K.-i.T."/>
            <person name="Hayashi T."/>
            <person name="Toyoda A."/>
            <person name="Oliveira C."/>
            <person name="Osipova E."/>
            <person name="Leigh N.D."/>
            <person name="Simon A."/>
            <person name="Yun M.H."/>
        </authorList>
    </citation>
    <scope>NUCLEOTIDE SEQUENCE</scope>
    <source>
        <strain evidence="2">20211129_DDA</strain>
        <tissue evidence="2">Liver</tissue>
    </source>
</reference>
<feature type="region of interest" description="Disordered" evidence="1">
    <location>
        <begin position="16"/>
        <end position="56"/>
    </location>
</feature>
<name>A0AAV7TA14_PLEWA</name>
<feature type="compositionally biased region" description="Polar residues" evidence="1">
    <location>
        <begin position="16"/>
        <end position="25"/>
    </location>
</feature>
<evidence type="ECO:0000313" key="3">
    <source>
        <dbReference type="Proteomes" id="UP001066276"/>
    </source>
</evidence>
<comment type="caution">
    <text evidence="2">The sequence shown here is derived from an EMBL/GenBank/DDBJ whole genome shotgun (WGS) entry which is preliminary data.</text>
</comment>
<dbReference type="AlphaFoldDB" id="A0AAV7TA14"/>
<proteinExistence type="predicted"/>
<sequence length="118" mass="12793">MSGKCFLKYITIRSFSSDQRPSGESSPAAARQVRRGMRPPGDETSPGWCSRAPPSSSMIKPSFLRFRLRPAAVLRMCAFVHRPVTAERGSGARGTAKRGAPGFMCVHVAPVMSRAPTQ</sequence>
<organism evidence="2 3">
    <name type="scientific">Pleurodeles waltl</name>
    <name type="common">Iberian ribbed newt</name>
    <dbReference type="NCBI Taxonomy" id="8319"/>
    <lineage>
        <taxon>Eukaryota</taxon>
        <taxon>Metazoa</taxon>
        <taxon>Chordata</taxon>
        <taxon>Craniata</taxon>
        <taxon>Vertebrata</taxon>
        <taxon>Euteleostomi</taxon>
        <taxon>Amphibia</taxon>
        <taxon>Batrachia</taxon>
        <taxon>Caudata</taxon>
        <taxon>Salamandroidea</taxon>
        <taxon>Salamandridae</taxon>
        <taxon>Pleurodelinae</taxon>
        <taxon>Pleurodeles</taxon>
    </lineage>
</organism>
<dbReference type="EMBL" id="JANPWB010000007">
    <property type="protein sequence ID" value="KAJ1173040.1"/>
    <property type="molecule type" value="Genomic_DNA"/>
</dbReference>
<gene>
    <name evidence="2" type="ORF">NDU88_004882</name>
</gene>
<dbReference type="Proteomes" id="UP001066276">
    <property type="component" value="Chromosome 4_1"/>
</dbReference>
<evidence type="ECO:0000256" key="1">
    <source>
        <dbReference type="SAM" id="MobiDB-lite"/>
    </source>
</evidence>
<keyword evidence="3" id="KW-1185">Reference proteome</keyword>